<dbReference type="EMBL" id="JAJNDB010000003">
    <property type="protein sequence ID" value="MCD2194985.1"/>
    <property type="molecule type" value="Genomic_DNA"/>
</dbReference>
<feature type="domain" description="Excalibur calcium-binding" evidence="4">
    <location>
        <begin position="30"/>
        <end position="66"/>
    </location>
</feature>
<keyword evidence="3" id="KW-0732">Signal</keyword>
<dbReference type="SMART" id="SM00894">
    <property type="entry name" value="Excalibur"/>
    <property type="match status" value="1"/>
</dbReference>
<evidence type="ECO:0000313" key="6">
    <source>
        <dbReference type="Proteomes" id="UP001199469"/>
    </source>
</evidence>
<feature type="compositionally biased region" description="Low complexity" evidence="1">
    <location>
        <begin position="91"/>
        <end position="109"/>
    </location>
</feature>
<dbReference type="Pfam" id="PF05901">
    <property type="entry name" value="Excalibur"/>
    <property type="match status" value="1"/>
</dbReference>
<evidence type="ECO:0000313" key="5">
    <source>
        <dbReference type="EMBL" id="MCD2194985.1"/>
    </source>
</evidence>
<protein>
    <submittedName>
        <fullName evidence="5">Excalibur calcium-binding domain-containing protein</fullName>
    </submittedName>
</protein>
<organism evidence="5 6">
    <name type="scientific">Actinomycetospora endophytica</name>
    <dbReference type="NCBI Taxonomy" id="2291215"/>
    <lineage>
        <taxon>Bacteria</taxon>
        <taxon>Bacillati</taxon>
        <taxon>Actinomycetota</taxon>
        <taxon>Actinomycetes</taxon>
        <taxon>Pseudonocardiales</taxon>
        <taxon>Pseudonocardiaceae</taxon>
        <taxon>Actinomycetospora</taxon>
    </lineage>
</organism>
<feature type="signal peptide" evidence="3">
    <location>
        <begin position="1"/>
        <end position="27"/>
    </location>
</feature>
<dbReference type="Proteomes" id="UP001199469">
    <property type="component" value="Unassembled WGS sequence"/>
</dbReference>
<dbReference type="RefSeq" id="WP_230735612.1">
    <property type="nucleotide sequence ID" value="NZ_JAJNDB010000003.1"/>
</dbReference>
<accession>A0ABS8P9P5</accession>
<reference evidence="5 6" key="1">
    <citation type="submission" date="2021-11" db="EMBL/GenBank/DDBJ databases">
        <title>Draft genome sequence of Actinomycetospora sp. SF1 isolated from the rhizosphere soil.</title>
        <authorList>
            <person name="Duangmal K."/>
            <person name="Chantavorakit T."/>
        </authorList>
    </citation>
    <scope>NUCLEOTIDE SEQUENCE [LARGE SCALE GENOMIC DNA]</scope>
    <source>
        <strain evidence="5 6">TBRC 5722</strain>
    </source>
</reference>
<keyword evidence="2" id="KW-1133">Transmembrane helix</keyword>
<keyword evidence="2" id="KW-0812">Transmembrane</keyword>
<evidence type="ECO:0000259" key="4">
    <source>
        <dbReference type="SMART" id="SM00894"/>
    </source>
</evidence>
<feature type="region of interest" description="Disordered" evidence="1">
    <location>
        <begin position="67"/>
        <end position="133"/>
    </location>
</feature>
<dbReference type="InterPro" id="IPR008613">
    <property type="entry name" value="Excalibur_Ca-bd_domain"/>
</dbReference>
<feature type="transmembrane region" description="Helical" evidence="2">
    <location>
        <begin position="135"/>
        <end position="153"/>
    </location>
</feature>
<keyword evidence="6" id="KW-1185">Reference proteome</keyword>
<proteinExistence type="predicted"/>
<comment type="caution">
    <text evidence="5">The sequence shown here is derived from an EMBL/GenBank/DDBJ whole genome shotgun (WGS) entry which is preliminary data.</text>
</comment>
<sequence>MKRTISATILAAAVLSAPIAAAGTASAATYYPNCKAAFAAGHRNIHVGQPGYRLPLDRNHNGVACESGDPAAANEGVGSGNQDVAPSHPVTGSGTSSTSGGSNTAIGATGSTGGEVALVPAGGAETGDGSTEGHTGWWVGGAFLAVVAGLVTARRVRVAGRR</sequence>
<evidence type="ECO:0000256" key="1">
    <source>
        <dbReference type="SAM" id="MobiDB-lite"/>
    </source>
</evidence>
<gene>
    <name evidence="5" type="ORF">LQ327_16560</name>
</gene>
<evidence type="ECO:0000256" key="2">
    <source>
        <dbReference type="SAM" id="Phobius"/>
    </source>
</evidence>
<feature type="chain" id="PRO_5045286339" evidence="3">
    <location>
        <begin position="28"/>
        <end position="162"/>
    </location>
</feature>
<name>A0ABS8P9P5_9PSEU</name>
<evidence type="ECO:0000256" key="3">
    <source>
        <dbReference type="SAM" id="SignalP"/>
    </source>
</evidence>
<keyword evidence="2" id="KW-0472">Membrane</keyword>